<dbReference type="InterPro" id="IPR049278">
    <property type="entry name" value="MS_channel_C"/>
</dbReference>
<dbReference type="Pfam" id="PF00924">
    <property type="entry name" value="MS_channel_2nd"/>
    <property type="match status" value="1"/>
</dbReference>
<comment type="similarity">
    <text evidence="2">Belongs to the MscS (TC 1.A.23) family.</text>
</comment>
<accession>A0A5E4W2I7</accession>
<feature type="transmembrane region" description="Helical" evidence="11">
    <location>
        <begin position="162"/>
        <end position="179"/>
    </location>
</feature>
<keyword evidence="3" id="KW-1003">Cell membrane</keyword>
<evidence type="ECO:0000256" key="8">
    <source>
        <dbReference type="ARBA" id="ARBA00023136"/>
    </source>
</evidence>
<dbReference type="FunFam" id="2.30.30.60:FF:000002">
    <property type="entry name" value="Mechanosensitive ion channel family protein"/>
    <property type="match status" value="1"/>
</dbReference>
<feature type="transmembrane region" description="Helical" evidence="11">
    <location>
        <begin position="64"/>
        <end position="85"/>
    </location>
</feature>
<keyword evidence="5 11" id="KW-0812">Transmembrane</keyword>
<keyword evidence="4" id="KW-0997">Cell inner membrane</keyword>
<dbReference type="SUPFAM" id="SSF50182">
    <property type="entry name" value="Sm-like ribonucleoproteins"/>
    <property type="match status" value="1"/>
</dbReference>
<evidence type="ECO:0000256" key="2">
    <source>
        <dbReference type="ARBA" id="ARBA00008017"/>
    </source>
</evidence>
<feature type="transmembrane region" description="Helical" evidence="11">
    <location>
        <begin position="20"/>
        <end position="44"/>
    </location>
</feature>
<evidence type="ECO:0000256" key="5">
    <source>
        <dbReference type="ARBA" id="ARBA00022692"/>
    </source>
</evidence>
<dbReference type="EMBL" id="CABPSE010000010">
    <property type="protein sequence ID" value="VVE18601.1"/>
    <property type="molecule type" value="Genomic_DNA"/>
</dbReference>
<evidence type="ECO:0000256" key="6">
    <source>
        <dbReference type="ARBA" id="ARBA00022989"/>
    </source>
</evidence>
<evidence type="ECO:0000256" key="3">
    <source>
        <dbReference type="ARBA" id="ARBA00022475"/>
    </source>
</evidence>
<feature type="domain" description="Mechanosensitive ion channel MscS" evidence="12">
    <location>
        <begin position="181"/>
        <end position="249"/>
    </location>
</feature>
<dbReference type="GO" id="GO:0005886">
    <property type="term" value="C:plasma membrane"/>
    <property type="evidence" value="ECO:0007669"/>
    <property type="project" value="UniProtKB-SubCell"/>
</dbReference>
<gene>
    <name evidence="14" type="primary">ybdG</name>
    <name evidence="14" type="ORF">PCO31111_03037</name>
</gene>
<dbReference type="InterPro" id="IPR030192">
    <property type="entry name" value="YbdG"/>
</dbReference>
<feature type="domain" description="Mechanosensitive ion channel MscS C-terminal" evidence="13">
    <location>
        <begin position="332"/>
        <end position="393"/>
    </location>
</feature>
<keyword evidence="8 11" id="KW-0472">Membrane</keyword>
<evidence type="ECO:0000259" key="13">
    <source>
        <dbReference type="Pfam" id="PF21082"/>
    </source>
</evidence>
<dbReference type="PANTHER" id="PTHR30414:SF0">
    <property type="entry name" value="MINICONDUCTANCE MECHANOSENSITIVE CHANNEL YBDG"/>
    <property type="match status" value="1"/>
</dbReference>
<protein>
    <recommendedName>
        <fullName evidence="9">Mechanosensing system component YbdG</fullName>
    </recommendedName>
    <alternativeName>
        <fullName evidence="10">Mechanosensitive channel homolog YbdG</fullName>
    </alternativeName>
</protein>
<dbReference type="PANTHER" id="PTHR30414">
    <property type="entry name" value="MINICONDUCTANCE MECHANOSENSITIVE CHANNEL YBDG"/>
    <property type="match status" value="1"/>
</dbReference>
<keyword evidence="15" id="KW-1185">Reference proteome</keyword>
<evidence type="ECO:0000256" key="7">
    <source>
        <dbReference type="ARBA" id="ARBA00023016"/>
    </source>
</evidence>
<dbReference type="GO" id="GO:0071470">
    <property type="term" value="P:cellular response to osmotic stress"/>
    <property type="evidence" value="ECO:0007669"/>
    <property type="project" value="InterPro"/>
</dbReference>
<keyword evidence="6 11" id="KW-1133">Transmembrane helix</keyword>
<keyword evidence="7" id="KW-0346">Stress response</keyword>
<dbReference type="Gene3D" id="2.30.30.60">
    <property type="match status" value="1"/>
</dbReference>
<dbReference type="GO" id="GO:0008381">
    <property type="term" value="F:mechanosensitive monoatomic ion channel activity"/>
    <property type="evidence" value="ECO:0007669"/>
    <property type="project" value="InterPro"/>
</dbReference>
<evidence type="ECO:0000256" key="10">
    <source>
        <dbReference type="ARBA" id="ARBA00093659"/>
    </source>
</evidence>
<reference evidence="14 15" key="1">
    <citation type="submission" date="2019-08" db="EMBL/GenBank/DDBJ databases">
        <authorList>
            <person name="Peeters C."/>
        </authorList>
    </citation>
    <scope>NUCLEOTIDE SEQUENCE [LARGE SCALE GENOMIC DNA]</scope>
    <source>
        <strain evidence="14 15">LMG 31111</strain>
    </source>
</reference>
<feature type="transmembrane region" description="Helical" evidence="11">
    <location>
        <begin position="136"/>
        <end position="156"/>
    </location>
</feature>
<dbReference type="InterPro" id="IPR010920">
    <property type="entry name" value="LSM_dom_sf"/>
</dbReference>
<dbReference type="AlphaFoldDB" id="A0A5E4W2I7"/>
<comment type="subcellular location">
    <subcellularLocation>
        <location evidence="1">Cell inner membrane</location>
        <topology evidence="1">Multi-pass membrane protein</topology>
    </subcellularLocation>
</comment>
<dbReference type="Proteomes" id="UP000383971">
    <property type="component" value="Unassembled WGS sequence"/>
</dbReference>
<organism evidence="14 15">
    <name type="scientific">Pandoraea communis</name>
    <dbReference type="NCBI Taxonomy" id="2508297"/>
    <lineage>
        <taxon>Bacteria</taxon>
        <taxon>Pseudomonadati</taxon>
        <taxon>Pseudomonadota</taxon>
        <taxon>Betaproteobacteria</taxon>
        <taxon>Burkholderiales</taxon>
        <taxon>Burkholderiaceae</taxon>
        <taxon>Pandoraea</taxon>
    </lineage>
</organism>
<dbReference type="Pfam" id="PF21082">
    <property type="entry name" value="MS_channel_3rd"/>
    <property type="match status" value="1"/>
</dbReference>
<evidence type="ECO:0000259" key="12">
    <source>
        <dbReference type="Pfam" id="PF00924"/>
    </source>
</evidence>
<dbReference type="InterPro" id="IPR006685">
    <property type="entry name" value="MscS_channel_2nd"/>
</dbReference>
<dbReference type="InterPro" id="IPR023408">
    <property type="entry name" value="MscS_beta-dom_sf"/>
</dbReference>
<sequence>MTWDAVMAWFENAPWARMVGALALLAGVALLVQAVAQVLIVRVVRIVVQRTANRWDDALLAHRVFHRAARILPYLVIQFGIAWVPDLAPKAAIVIGNLAFATTLLYATLAIAGILDAAQTVYALSEHARTRSIKGYVQLGKIALYVVAAIAIVATIVDRSPWLLLSGLGAMSAVLLLVFKDTIMSFVASVQLTSNDMLRVGDWIEMPQVGADGDVVDIALHTVKVQNWDKTITTIPTWRLISESFRNWRGMQQSGGRRIKRTLFVDAGSVGFLDDAEIERLSKLHLLGSYLTDKQRSLADANAALGTAAGVPANTRRLTNIGTFRAYALAYLKAHPNIHDGMTCMVRSLQPSATGIPIELYCFTNTTVWAEYERVQGDVFDHLLAILPEFGLRMYQNPAGADLLRWQGLRVA</sequence>
<proteinExistence type="inferred from homology"/>
<evidence type="ECO:0000256" key="9">
    <source>
        <dbReference type="ARBA" id="ARBA00093630"/>
    </source>
</evidence>
<evidence type="ECO:0000256" key="11">
    <source>
        <dbReference type="SAM" id="Phobius"/>
    </source>
</evidence>
<evidence type="ECO:0000313" key="14">
    <source>
        <dbReference type="EMBL" id="VVE18601.1"/>
    </source>
</evidence>
<name>A0A5E4W2I7_9BURK</name>
<feature type="transmembrane region" description="Helical" evidence="11">
    <location>
        <begin position="91"/>
        <end position="115"/>
    </location>
</feature>
<evidence type="ECO:0000256" key="4">
    <source>
        <dbReference type="ARBA" id="ARBA00022519"/>
    </source>
</evidence>
<dbReference type="RefSeq" id="WP_150585643.1">
    <property type="nucleotide sequence ID" value="NZ_CABPSE010000010.1"/>
</dbReference>
<evidence type="ECO:0000256" key="1">
    <source>
        <dbReference type="ARBA" id="ARBA00004429"/>
    </source>
</evidence>
<evidence type="ECO:0000313" key="15">
    <source>
        <dbReference type="Proteomes" id="UP000383971"/>
    </source>
</evidence>